<dbReference type="SMART" id="SM00257">
    <property type="entry name" value="LysM"/>
    <property type="match status" value="1"/>
</dbReference>
<dbReference type="InterPro" id="IPR002901">
    <property type="entry name" value="MGlyc_endo_b_GlcNAc-like_dom"/>
</dbReference>
<organism evidence="7 8">
    <name type="scientific">Enterococcus canintestini</name>
    <dbReference type="NCBI Taxonomy" id="317010"/>
    <lineage>
        <taxon>Bacteria</taxon>
        <taxon>Bacillati</taxon>
        <taxon>Bacillota</taxon>
        <taxon>Bacilli</taxon>
        <taxon>Lactobacillales</taxon>
        <taxon>Enterococcaceae</taxon>
        <taxon>Enterococcus</taxon>
    </lineage>
</organism>
<evidence type="ECO:0000256" key="3">
    <source>
        <dbReference type="ARBA" id="ARBA00022638"/>
    </source>
</evidence>
<evidence type="ECO:0000313" key="8">
    <source>
        <dbReference type="Proteomes" id="UP000216797"/>
    </source>
</evidence>
<evidence type="ECO:0000259" key="6">
    <source>
        <dbReference type="PROSITE" id="PS51782"/>
    </source>
</evidence>
<accession>A0A267HUV9</accession>
<reference evidence="7 8" key="1">
    <citation type="submission" date="2015-08" db="EMBL/GenBank/DDBJ databases">
        <title>Enterococcus genome sequence.</title>
        <authorList>
            <person name="Acedo J.Z."/>
            <person name="Vederas J.C."/>
        </authorList>
    </citation>
    <scope>NUCLEOTIDE SEQUENCE [LARGE SCALE GENOMIC DNA]</scope>
    <source>
        <strain evidence="7 8">49</strain>
    </source>
</reference>
<dbReference type="Proteomes" id="UP000216797">
    <property type="component" value="Unassembled WGS sequence"/>
</dbReference>
<dbReference type="PANTHER" id="PTHR33308:SF9">
    <property type="entry name" value="PEPTIDOGLYCAN HYDROLASE FLGJ"/>
    <property type="match status" value="1"/>
</dbReference>
<gene>
    <name evidence="7" type="ORF">AKL21_00490</name>
</gene>
<evidence type="ECO:0000313" key="7">
    <source>
        <dbReference type="EMBL" id="PAB02027.1"/>
    </source>
</evidence>
<dbReference type="PANTHER" id="PTHR33308">
    <property type="entry name" value="PEPTIDOGLYCAN HYDROLASE FLGJ"/>
    <property type="match status" value="1"/>
</dbReference>
<protein>
    <recommendedName>
        <fullName evidence="5">Peptidoglycan hydrolase</fullName>
    </recommendedName>
</protein>
<dbReference type="InterPro" id="IPR018392">
    <property type="entry name" value="LysM"/>
</dbReference>
<feature type="domain" description="LysM" evidence="6">
    <location>
        <begin position="256"/>
        <end position="299"/>
    </location>
</feature>
<dbReference type="EMBL" id="LHUG01000001">
    <property type="protein sequence ID" value="PAB02027.1"/>
    <property type="molecule type" value="Genomic_DNA"/>
</dbReference>
<dbReference type="GO" id="GO:0042742">
    <property type="term" value="P:defense response to bacterium"/>
    <property type="evidence" value="ECO:0007669"/>
    <property type="project" value="UniProtKB-KW"/>
</dbReference>
<dbReference type="GO" id="GO:0031640">
    <property type="term" value="P:killing of cells of another organism"/>
    <property type="evidence" value="ECO:0007669"/>
    <property type="project" value="UniProtKB-KW"/>
</dbReference>
<dbReference type="Gene3D" id="3.10.350.10">
    <property type="entry name" value="LysM domain"/>
    <property type="match status" value="1"/>
</dbReference>
<evidence type="ECO:0000256" key="4">
    <source>
        <dbReference type="ARBA" id="ARBA00022801"/>
    </source>
</evidence>
<dbReference type="GO" id="GO:0004040">
    <property type="term" value="F:amidase activity"/>
    <property type="evidence" value="ECO:0007669"/>
    <property type="project" value="InterPro"/>
</dbReference>
<keyword evidence="4" id="KW-0378">Hydrolase</keyword>
<name>A0A267HUV9_9ENTE</name>
<sequence length="299" mass="32676">MVEYLTRSERHQKKQVTFKYRFDSKKALSMAGVGLICTPGIMAAMPTQTVQAAELQNQSVDSTASLINQIGAAATQIAQQNDLYASVMIAQAILESGNGSSVLAQAPYYNLFGVKGAYNGQSVTFPTQEYLNGQWVTMNEPFRQYSSYWESLADHAYVLRSTSFATGMPHYAGAWKSNTNSYLDATAYLTGRYATDPTYNQKLNYLISAYNLTQYDTPASGYVQTSYDTTAQTTSSENQVSQQETAVTSQNNVAGTTYTVVSGDTLWDIAAKYGTTVDQLMANNGLSSDVIMVGQQLNI</sequence>
<dbReference type="Pfam" id="PF01832">
    <property type="entry name" value="Glucosaminidase"/>
    <property type="match status" value="1"/>
</dbReference>
<dbReference type="CDD" id="cd00118">
    <property type="entry name" value="LysM"/>
    <property type="match status" value="1"/>
</dbReference>
<dbReference type="Gene3D" id="1.10.530.10">
    <property type="match status" value="1"/>
</dbReference>
<evidence type="ECO:0000256" key="5">
    <source>
        <dbReference type="ARBA" id="ARBA00032108"/>
    </source>
</evidence>
<dbReference type="AlphaFoldDB" id="A0A267HUV9"/>
<evidence type="ECO:0000256" key="2">
    <source>
        <dbReference type="ARBA" id="ARBA00022529"/>
    </source>
</evidence>
<comment type="similarity">
    <text evidence="1">Belongs to the glycosyl hydrolase 73 family.</text>
</comment>
<dbReference type="RefSeq" id="WP_095005692.1">
    <property type="nucleotide sequence ID" value="NZ_LHUG01000001.1"/>
</dbReference>
<keyword evidence="2" id="KW-0929">Antimicrobial</keyword>
<dbReference type="Gene3D" id="4.10.80.30">
    <property type="entry name" value="DNA polymerase, domain 6"/>
    <property type="match status" value="1"/>
</dbReference>
<dbReference type="InterPro" id="IPR036779">
    <property type="entry name" value="LysM_dom_sf"/>
</dbReference>
<dbReference type="Pfam" id="PF01476">
    <property type="entry name" value="LysM"/>
    <property type="match status" value="1"/>
</dbReference>
<proteinExistence type="inferred from homology"/>
<evidence type="ECO:0000256" key="1">
    <source>
        <dbReference type="ARBA" id="ARBA00010266"/>
    </source>
</evidence>
<comment type="caution">
    <text evidence="7">The sequence shown here is derived from an EMBL/GenBank/DDBJ whole genome shotgun (WGS) entry which is preliminary data.</text>
</comment>
<keyword evidence="3" id="KW-0081">Bacteriolytic enzyme</keyword>
<dbReference type="SUPFAM" id="SSF54106">
    <property type="entry name" value="LysM domain"/>
    <property type="match status" value="1"/>
</dbReference>
<dbReference type="PROSITE" id="PS51782">
    <property type="entry name" value="LYSM"/>
    <property type="match status" value="1"/>
</dbReference>
<keyword evidence="8" id="KW-1185">Reference proteome</keyword>
<dbReference type="InterPro" id="IPR051056">
    <property type="entry name" value="Glycosyl_Hydrolase_73"/>
</dbReference>
<dbReference type="SMART" id="SM00047">
    <property type="entry name" value="LYZ2"/>
    <property type="match status" value="1"/>
</dbReference>